<proteinExistence type="predicted"/>
<evidence type="ECO:0000313" key="1">
    <source>
        <dbReference type="EMBL" id="WVY95941.1"/>
    </source>
</evidence>
<dbReference type="AlphaFoldDB" id="A0AAQ3MRS1"/>
<dbReference type="EMBL" id="CP144692">
    <property type="protein sequence ID" value="WVY95941.1"/>
    <property type="molecule type" value="Genomic_DNA"/>
</dbReference>
<accession>A0AAQ3MRS1</accession>
<name>A0AAQ3MRS1_VIGMU</name>
<organism evidence="1 2">
    <name type="scientific">Vigna mungo</name>
    <name type="common">Black gram</name>
    <name type="synonym">Phaseolus mungo</name>
    <dbReference type="NCBI Taxonomy" id="3915"/>
    <lineage>
        <taxon>Eukaryota</taxon>
        <taxon>Viridiplantae</taxon>
        <taxon>Streptophyta</taxon>
        <taxon>Embryophyta</taxon>
        <taxon>Tracheophyta</taxon>
        <taxon>Spermatophyta</taxon>
        <taxon>Magnoliopsida</taxon>
        <taxon>eudicotyledons</taxon>
        <taxon>Gunneridae</taxon>
        <taxon>Pentapetalae</taxon>
        <taxon>rosids</taxon>
        <taxon>fabids</taxon>
        <taxon>Fabales</taxon>
        <taxon>Fabaceae</taxon>
        <taxon>Papilionoideae</taxon>
        <taxon>50 kb inversion clade</taxon>
        <taxon>NPAAA clade</taxon>
        <taxon>indigoferoid/millettioid clade</taxon>
        <taxon>Phaseoleae</taxon>
        <taxon>Vigna</taxon>
    </lineage>
</organism>
<protein>
    <submittedName>
        <fullName evidence="1">Uncharacterized protein</fullName>
    </submittedName>
</protein>
<dbReference type="Proteomes" id="UP001374535">
    <property type="component" value="Chromosome 9"/>
</dbReference>
<gene>
    <name evidence="1" type="ORF">V8G54_028092</name>
</gene>
<keyword evidence="2" id="KW-1185">Reference proteome</keyword>
<reference evidence="1 2" key="1">
    <citation type="journal article" date="2023" name="Life. Sci Alliance">
        <title>Evolutionary insights into 3D genome organization and epigenetic landscape of Vigna mungo.</title>
        <authorList>
            <person name="Junaid A."/>
            <person name="Singh B."/>
            <person name="Bhatia S."/>
        </authorList>
    </citation>
    <scope>NUCLEOTIDE SEQUENCE [LARGE SCALE GENOMIC DNA]</scope>
    <source>
        <strain evidence="1">Urdbean</strain>
    </source>
</reference>
<sequence>MMETISNISSFMSRAGSTAAISFSLSDFTCQNHDAKYWLSSGLSSSSAINPVNSSIRTTPKLKTSALVVTFPVTAYSGAKYPNVPASLVTTDFLPSGASFTNPKSETFALKSSPSKIFDDLRSL</sequence>
<evidence type="ECO:0000313" key="2">
    <source>
        <dbReference type="Proteomes" id="UP001374535"/>
    </source>
</evidence>